<dbReference type="EMBL" id="LAZR01000300">
    <property type="protein sequence ID" value="KKN76006.1"/>
    <property type="molecule type" value="Genomic_DNA"/>
</dbReference>
<dbReference type="AlphaFoldDB" id="A0A0F9VRA3"/>
<proteinExistence type="predicted"/>
<protein>
    <submittedName>
        <fullName evidence="1">Uncharacterized protein</fullName>
    </submittedName>
</protein>
<sequence>MEGKKETEEKMSDYKETHEVNYSCGCVHEIGVRGNEMWEATGKETHCKDHVPKEEES</sequence>
<evidence type="ECO:0000313" key="1">
    <source>
        <dbReference type="EMBL" id="KKN76006.1"/>
    </source>
</evidence>
<comment type="caution">
    <text evidence="1">The sequence shown here is derived from an EMBL/GenBank/DDBJ whole genome shotgun (WGS) entry which is preliminary data.</text>
</comment>
<organism evidence="1">
    <name type="scientific">marine sediment metagenome</name>
    <dbReference type="NCBI Taxonomy" id="412755"/>
    <lineage>
        <taxon>unclassified sequences</taxon>
        <taxon>metagenomes</taxon>
        <taxon>ecological metagenomes</taxon>
    </lineage>
</organism>
<name>A0A0F9VRA3_9ZZZZ</name>
<accession>A0A0F9VRA3</accession>
<gene>
    <name evidence="1" type="ORF">LCGC14_0373950</name>
</gene>
<reference evidence="1" key="1">
    <citation type="journal article" date="2015" name="Nature">
        <title>Complex archaea that bridge the gap between prokaryotes and eukaryotes.</title>
        <authorList>
            <person name="Spang A."/>
            <person name="Saw J.H."/>
            <person name="Jorgensen S.L."/>
            <person name="Zaremba-Niedzwiedzka K."/>
            <person name="Martijn J."/>
            <person name="Lind A.E."/>
            <person name="van Eijk R."/>
            <person name="Schleper C."/>
            <person name="Guy L."/>
            <person name="Ettema T.J."/>
        </authorList>
    </citation>
    <scope>NUCLEOTIDE SEQUENCE</scope>
</reference>